<protein>
    <recommendedName>
        <fullName evidence="3">HNH nuclease domain-containing protein</fullName>
    </recommendedName>
</protein>
<dbReference type="STRING" id="1314674.A0A0D7AUF7"/>
<evidence type="ECO:0008006" key="3">
    <source>
        <dbReference type="Google" id="ProtNLM"/>
    </source>
</evidence>
<sequence length="258" mass="29018">MWTDRVCLDGPCERWDRRSCSRTRFHGHSSRSLSPTLCTNISRERMGRFFNSVVVGFRRAGYRIWTFCQETLYLQLCVSIVCANLRSVVRRPRGHTPAVSHHDSRPSFNDAQQEALTGLAAAPLNHSQAKMQALIRDGNRCIISRVVDEAAYLENRAQHPNGQADLTLCAHIFDESTNYSPVIVENTPPKVRATAAQDDQQEFAGNVWTIMQYMGYSEIANDLGGSRIHRLGNVITLTPLLFNYFEDSALLLGGNRSS</sequence>
<reference evidence="1 2" key="1">
    <citation type="journal article" date="2015" name="Fungal Genet. Biol.">
        <title>Evolution of novel wood decay mechanisms in Agaricales revealed by the genome sequences of Fistulina hepatica and Cylindrobasidium torrendii.</title>
        <authorList>
            <person name="Floudas D."/>
            <person name="Held B.W."/>
            <person name="Riley R."/>
            <person name="Nagy L.G."/>
            <person name="Koehler G."/>
            <person name="Ransdell A.S."/>
            <person name="Younus H."/>
            <person name="Chow J."/>
            <person name="Chiniquy J."/>
            <person name="Lipzen A."/>
            <person name="Tritt A."/>
            <person name="Sun H."/>
            <person name="Haridas S."/>
            <person name="LaButti K."/>
            <person name="Ohm R.A."/>
            <person name="Kues U."/>
            <person name="Blanchette R.A."/>
            <person name="Grigoriev I.V."/>
            <person name="Minto R.E."/>
            <person name="Hibbett D.S."/>
        </authorList>
    </citation>
    <scope>NUCLEOTIDE SEQUENCE [LARGE SCALE GENOMIC DNA]</scope>
    <source>
        <strain evidence="1 2">FP15055 ss-10</strain>
    </source>
</reference>
<keyword evidence="2" id="KW-1185">Reference proteome</keyword>
<dbReference type="OrthoDB" id="2104739at2759"/>
<dbReference type="AlphaFoldDB" id="A0A0D7AUF7"/>
<evidence type="ECO:0000313" key="2">
    <source>
        <dbReference type="Proteomes" id="UP000054007"/>
    </source>
</evidence>
<name>A0A0D7AUF7_9AGAR</name>
<gene>
    <name evidence="1" type="ORF">CYLTODRAFT_494928</name>
</gene>
<organism evidence="1 2">
    <name type="scientific">Cylindrobasidium torrendii FP15055 ss-10</name>
    <dbReference type="NCBI Taxonomy" id="1314674"/>
    <lineage>
        <taxon>Eukaryota</taxon>
        <taxon>Fungi</taxon>
        <taxon>Dikarya</taxon>
        <taxon>Basidiomycota</taxon>
        <taxon>Agaricomycotina</taxon>
        <taxon>Agaricomycetes</taxon>
        <taxon>Agaricomycetidae</taxon>
        <taxon>Agaricales</taxon>
        <taxon>Marasmiineae</taxon>
        <taxon>Physalacriaceae</taxon>
        <taxon>Cylindrobasidium</taxon>
    </lineage>
</organism>
<evidence type="ECO:0000313" key="1">
    <source>
        <dbReference type="EMBL" id="KIY62008.1"/>
    </source>
</evidence>
<dbReference type="Proteomes" id="UP000054007">
    <property type="component" value="Unassembled WGS sequence"/>
</dbReference>
<proteinExistence type="predicted"/>
<accession>A0A0D7AUF7</accession>
<dbReference type="EMBL" id="KN880836">
    <property type="protein sequence ID" value="KIY62008.1"/>
    <property type="molecule type" value="Genomic_DNA"/>
</dbReference>